<evidence type="ECO:0000256" key="1">
    <source>
        <dbReference type="ARBA" id="ARBA00004123"/>
    </source>
</evidence>
<proteinExistence type="inferred from homology"/>
<dbReference type="InterPro" id="IPR008676">
    <property type="entry name" value="MRG"/>
</dbReference>
<evidence type="ECO:0000256" key="6">
    <source>
        <dbReference type="ARBA" id="ARBA00022853"/>
    </source>
</evidence>
<dbReference type="Proteomes" id="UP001302812">
    <property type="component" value="Unassembled WGS sequence"/>
</dbReference>
<feature type="region of interest" description="Disordered" evidence="13">
    <location>
        <begin position="86"/>
        <end position="127"/>
    </location>
</feature>
<dbReference type="PANTHER" id="PTHR10880:SF15">
    <property type="entry name" value="MSL COMPLEX SUBUNIT 3"/>
    <property type="match status" value="1"/>
</dbReference>
<evidence type="ECO:0000256" key="8">
    <source>
        <dbReference type="ARBA" id="ARBA00023163"/>
    </source>
</evidence>
<gene>
    <name evidence="15" type="ORF">N656DRAFT_787188</name>
</gene>
<dbReference type="PANTHER" id="PTHR10880">
    <property type="entry name" value="MORTALITY FACTOR 4-LIKE PROTEIN"/>
    <property type="match status" value="1"/>
</dbReference>
<dbReference type="GO" id="GO:0032221">
    <property type="term" value="C:Rpd3S complex"/>
    <property type="evidence" value="ECO:0007669"/>
    <property type="project" value="TreeGrafter"/>
</dbReference>
<dbReference type="FunFam" id="1.10.274.30:FF:000004">
    <property type="entry name" value="Putative Chromatin modification-related protein eaf3"/>
    <property type="match status" value="1"/>
</dbReference>
<dbReference type="SMART" id="SM00298">
    <property type="entry name" value="CHROMO"/>
    <property type="match status" value="1"/>
</dbReference>
<dbReference type="InterPro" id="IPR000953">
    <property type="entry name" value="Chromo/chromo_shadow_dom"/>
</dbReference>
<keyword evidence="7" id="KW-0805">Transcription regulation</keyword>
<keyword evidence="16" id="KW-1185">Reference proteome</keyword>
<keyword evidence="10" id="KW-0539">Nucleus</keyword>
<accession>A0AAN6TJG2</accession>
<comment type="subcellular location">
    <subcellularLocation>
        <location evidence="1">Nucleus</location>
    </subcellularLocation>
</comment>
<comment type="caution">
    <text evidence="15">The sequence shown here is derived from an EMBL/GenBank/DDBJ whole genome shotgun (WGS) entry which is preliminary data.</text>
</comment>
<dbReference type="PIRSF" id="PIRSF038133">
    <property type="entry name" value="HAT_Nua4_EAF3/MRG15"/>
    <property type="match status" value="1"/>
</dbReference>
<dbReference type="Gene3D" id="1.10.274.30">
    <property type="entry name" value="MRG domain"/>
    <property type="match status" value="1"/>
</dbReference>
<dbReference type="PROSITE" id="PS51640">
    <property type="entry name" value="MRG"/>
    <property type="match status" value="1"/>
</dbReference>
<dbReference type="Pfam" id="PF22732">
    <property type="entry name" value="MSL3_chromo-like"/>
    <property type="match status" value="1"/>
</dbReference>
<evidence type="ECO:0000256" key="12">
    <source>
        <dbReference type="ARBA" id="ARBA00072864"/>
    </source>
</evidence>
<protein>
    <recommendedName>
        <fullName evidence="4">Chromatin modification-related protein EAF3</fullName>
    </recommendedName>
    <alternativeName>
        <fullName evidence="12">Chromatin modification-related protein eaf3</fullName>
    </alternativeName>
</protein>
<dbReference type="Pfam" id="PF05712">
    <property type="entry name" value="MRG"/>
    <property type="match status" value="1"/>
</dbReference>
<evidence type="ECO:0000313" key="15">
    <source>
        <dbReference type="EMBL" id="KAK4115466.1"/>
    </source>
</evidence>
<dbReference type="InterPro" id="IPR038217">
    <property type="entry name" value="MRG_C_sf"/>
</dbReference>
<keyword evidence="5" id="KW-0227">DNA damage</keyword>
<comment type="subunit">
    <text evidence="3">Component of the NuA4 histone acetyltransferase complex.</text>
</comment>
<dbReference type="RefSeq" id="XP_064673036.1">
    <property type="nucleotide sequence ID" value="XM_064816583.1"/>
</dbReference>
<evidence type="ECO:0000256" key="7">
    <source>
        <dbReference type="ARBA" id="ARBA00023015"/>
    </source>
</evidence>
<evidence type="ECO:0000259" key="14">
    <source>
        <dbReference type="SMART" id="SM00298"/>
    </source>
</evidence>
<dbReference type="CDD" id="cd18983">
    <property type="entry name" value="CBD_MSL3_like"/>
    <property type="match status" value="1"/>
</dbReference>
<keyword evidence="8" id="KW-0804">Transcription</keyword>
<comment type="function">
    <text evidence="11">Involved in deacetylation of histones, chromatin assembly and chromosome segregation. May act as a transcriptional oscillator, directing histone deacetylases to specific chromosomal domains. Component of the NuA4 histone acetyltransferase complex which is involved in transcriptional activation of selected genes principally by acetylation of nucleosomal histone H4 and H2A. The NuA4 complex is also involved in DNA repair.</text>
</comment>
<reference evidence="15" key="1">
    <citation type="journal article" date="2023" name="Mol. Phylogenet. Evol.">
        <title>Genome-scale phylogeny and comparative genomics of the fungal order Sordariales.</title>
        <authorList>
            <person name="Hensen N."/>
            <person name="Bonometti L."/>
            <person name="Westerberg I."/>
            <person name="Brannstrom I.O."/>
            <person name="Guillou S."/>
            <person name="Cros-Aarteil S."/>
            <person name="Calhoun S."/>
            <person name="Haridas S."/>
            <person name="Kuo A."/>
            <person name="Mondo S."/>
            <person name="Pangilinan J."/>
            <person name="Riley R."/>
            <person name="LaButti K."/>
            <person name="Andreopoulos B."/>
            <person name="Lipzen A."/>
            <person name="Chen C."/>
            <person name="Yan M."/>
            <person name="Daum C."/>
            <person name="Ng V."/>
            <person name="Clum A."/>
            <person name="Steindorff A."/>
            <person name="Ohm R.A."/>
            <person name="Martin F."/>
            <person name="Silar P."/>
            <person name="Natvig D.O."/>
            <person name="Lalanne C."/>
            <person name="Gautier V."/>
            <person name="Ament-Velasquez S.L."/>
            <person name="Kruys A."/>
            <person name="Hutchinson M.I."/>
            <person name="Powell A.J."/>
            <person name="Barry K."/>
            <person name="Miller A.N."/>
            <person name="Grigoriev I.V."/>
            <person name="Debuchy R."/>
            <person name="Gladieux P."/>
            <person name="Hiltunen Thoren M."/>
            <person name="Johannesson H."/>
        </authorList>
    </citation>
    <scope>NUCLEOTIDE SEQUENCE</scope>
    <source>
        <strain evidence="15">CBS 508.74</strain>
    </source>
</reference>
<dbReference type="GO" id="GO:0006355">
    <property type="term" value="P:regulation of DNA-templated transcription"/>
    <property type="evidence" value="ECO:0007669"/>
    <property type="project" value="InterPro"/>
</dbReference>
<keyword evidence="9" id="KW-0234">DNA repair</keyword>
<evidence type="ECO:0000256" key="13">
    <source>
        <dbReference type="SAM" id="MobiDB-lite"/>
    </source>
</evidence>
<evidence type="ECO:0000256" key="4">
    <source>
        <dbReference type="ARBA" id="ARBA00018505"/>
    </source>
</evidence>
<dbReference type="InterPro" id="IPR053820">
    <property type="entry name" value="MSL3_chromo-like"/>
</dbReference>
<comment type="similarity">
    <text evidence="2">Belongs to the MRG family.</text>
</comment>
<evidence type="ECO:0000256" key="3">
    <source>
        <dbReference type="ARBA" id="ARBA00011353"/>
    </source>
</evidence>
<dbReference type="InterPro" id="IPR016197">
    <property type="entry name" value="Chromo-like_dom_sf"/>
</dbReference>
<evidence type="ECO:0000256" key="9">
    <source>
        <dbReference type="ARBA" id="ARBA00023204"/>
    </source>
</evidence>
<dbReference type="GO" id="GO:0006338">
    <property type="term" value="P:chromatin remodeling"/>
    <property type="evidence" value="ECO:0007669"/>
    <property type="project" value="UniProtKB-ARBA"/>
</dbReference>
<feature type="compositionally biased region" description="Polar residues" evidence="13">
    <location>
        <begin position="99"/>
        <end position="109"/>
    </location>
</feature>
<dbReference type="GO" id="GO:0006281">
    <property type="term" value="P:DNA repair"/>
    <property type="evidence" value="ECO:0007669"/>
    <property type="project" value="UniProtKB-KW"/>
</dbReference>
<evidence type="ECO:0000256" key="2">
    <source>
        <dbReference type="ARBA" id="ARBA00009093"/>
    </source>
</evidence>
<evidence type="ECO:0000313" key="16">
    <source>
        <dbReference type="Proteomes" id="UP001302812"/>
    </source>
</evidence>
<evidence type="ECO:0000256" key="10">
    <source>
        <dbReference type="ARBA" id="ARBA00023242"/>
    </source>
</evidence>
<dbReference type="GeneID" id="89940708"/>
<organism evidence="15 16">
    <name type="scientific">Canariomyces notabilis</name>
    <dbReference type="NCBI Taxonomy" id="2074819"/>
    <lineage>
        <taxon>Eukaryota</taxon>
        <taxon>Fungi</taxon>
        <taxon>Dikarya</taxon>
        <taxon>Ascomycota</taxon>
        <taxon>Pezizomycotina</taxon>
        <taxon>Sordariomycetes</taxon>
        <taxon>Sordariomycetidae</taxon>
        <taxon>Sordariales</taxon>
        <taxon>Chaetomiaceae</taxon>
        <taxon>Canariomyces</taxon>
    </lineage>
</organism>
<dbReference type="SUPFAM" id="SSF54160">
    <property type="entry name" value="Chromo domain-like"/>
    <property type="match status" value="1"/>
</dbReference>
<dbReference type="InterPro" id="IPR026541">
    <property type="entry name" value="MRG_dom"/>
</dbReference>
<evidence type="ECO:0000256" key="5">
    <source>
        <dbReference type="ARBA" id="ARBA00022763"/>
    </source>
</evidence>
<name>A0AAN6TJG2_9PEZI</name>
<sequence>MAPQKKAEPPFAKDERVLCFHMEMLYEAKILDVMPGENGEGWQYKIHYKGWKSSWDDWVPQDRVRKFTDENKDLAAQLLNQYRMLQSGKSAKQPKKGTRQTGSDLSSARGSEERTAGTAMASGRGPRRARDFDLEQEENFHNRPSIKLPLPDHLKAMLVDDWENVTKLQQLVPLPHVHPANEIFDDYLAYERPHRQEGSASMDILEETIAGLREYFDKALGRILLYRFERGQYLEMHQLWNSEESKHKSVSDTYGAEHLARLLVSLPELVAQTNMDQQSVNRLREELMKFTNWFSRHVTKYFVSEYETPGADYHEKSRVA</sequence>
<dbReference type="EMBL" id="MU853334">
    <property type="protein sequence ID" value="KAK4115466.1"/>
    <property type="molecule type" value="Genomic_DNA"/>
</dbReference>
<reference evidence="15" key="2">
    <citation type="submission" date="2023-05" db="EMBL/GenBank/DDBJ databases">
        <authorList>
            <consortium name="Lawrence Berkeley National Laboratory"/>
            <person name="Steindorff A."/>
            <person name="Hensen N."/>
            <person name="Bonometti L."/>
            <person name="Westerberg I."/>
            <person name="Brannstrom I.O."/>
            <person name="Guillou S."/>
            <person name="Cros-Aarteil S."/>
            <person name="Calhoun S."/>
            <person name="Haridas S."/>
            <person name="Kuo A."/>
            <person name="Mondo S."/>
            <person name="Pangilinan J."/>
            <person name="Riley R."/>
            <person name="Labutti K."/>
            <person name="Andreopoulos B."/>
            <person name="Lipzen A."/>
            <person name="Chen C."/>
            <person name="Yanf M."/>
            <person name="Daum C."/>
            <person name="Ng V."/>
            <person name="Clum A."/>
            <person name="Ohm R."/>
            <person name="Martin F."/>
            <person name="Silar P."/>
            <person name="Natvig D."/>
            <person name="Lalanne C."/>
            <person name="Gautier V."/>
            <person name="Ament-Velasquez S.L."/>
            <person name="Kruys A."/>
            <person name="Hutchinson M.I."/>
            <person name="Powell A.J."/>
            <person name="Barry K."/>
            <person name="Miller A.N."/>
            <person name="Grigoriev I.V."/>
            <person name="Debuchy R."/>
            <person name="Gladieux P."/>
            <person name="Thoren M.H."/>
            <person name="Johannesson H."/>
        </authorList>
    </citation>
    <scope>NUCLEOTIDE SEQUENCE</scope>
    <source>
        <strain evidence="15">CBS 508.74</strain>
    </source>
</reference>
<dbReference type="AlphaFoldDB" id="A0AAN6TJG2"/>
<dbReference type="Gene3D" id="2.30.30.140">
    <property type="match status" value="1"/>
</dbReference>
<evidence type="ECO:0000256" key="11">
    <source>
        <dbReference type="ARBA" id="ARBA00057322"/>
    </source>
</evidence>
<feature type="domain" description="Chromo" evidence="14">
    <location>
        <begin position="25"/>
        <end position="76"/>
    </location>
</feature>
<dbReference type="FunFam" id="2.30.30.140:FF:000149">
    <property type="entry name" value="WGS project CABT00000000 data, contig 2.3"/>
    <property type="match status" value="1"/>
</dbReference>
<dbReference type="GO" id="GO:0035267">
    <property type="term" value="C:NuA4 histone acetyltransferase complex"/>
    <property type="evidence" value="ECO:0007669"/>
    <property type="project" value="TreeGrafter"/>
</dbReference>
<keyword evidence="6" id="KW-0156">Chromatin regulator</keyword>